<dbReference type="InterPro" id="IPR036691">
    <property type="entry name" value="Endo/exonu/phosph_ase_sf"/>
</dbReference>
<organism evidence="3 4">
    <name type="scientific">Marmoricola endophyticus</name>
    <dbReference type="NCBI Taxonomy" id="2040280"/>
    <lineage>
        <taxon>Bacteria</taxon>
        <taxon>Bacillati</taxon>
        <taxon>Actinomycetota</taxon>
        <taxon>Actinomycetes</taxon>
        <taxon>Propionibacteriales</taxon>
        <taxon>Nocardioidaceae</taxon>
        <taxon>Marmoricola</taxon>
    </lineage>
</organism>
<feature type="transmembrane region" description="Helical" evidence="1">
    <location>
        <begin position="85"/>
        <end position="104"/>
    </location>
</feature>
<reference evidence="3" key="1">
    <citation type="journal article" date="2014" name="Int. J. Syst. Evol. Microbiol.">
        <title>Complete genome sequence of Corynebacterium casei LMG S-19264T (=DSM 44701T), isolated from a smear-ripened cheese.</title>
        <authorList>
            <consortium name="US DOE Joint Genome Institute (JGI-PGF)"/>
            <person name="Walter F."/>
            <person name="Albersmeier A."/>
            <person name="Kalinowski J."/>
            <person name="Ruckert C."/>
        </authorList>
    </citation>
    <scope>NUCLEOTIDE SEQUENCE</scope>
    <source>
        <strain evidence="3">CGMCC 1.16067</strain>
    </source>
</reference>
<dbReference type="EMBL" id="BMKQ01000001">
    <property type="protein sequence ID" value="GGF39896.1"/>
    <property type="molecule type" value="Genomic_DNA"/>
</dbReference>
<dbReference type="Gene3D" id="3.60.10.10">
    <property type="entry name" value="Endonuclease/exonuclease/phosphatase"/>
    <property type="match status" value="1"/>
</dbReference>
<accession>A0A917BE99</accession>
<feature type="transmembrane region" description="Helical" evidence="1">
    <location>
        <begin position="12"/>
        <end position="38"/>
    </location>
</feature>
<keyword evidence="1" id="KW-0812">Transmembrane</keyword>
<evidence type="ECO:0000256" key="1">
    <source>
        <dbReference type="SAM" id="Phobius"/>
    </source>
</evidence>
<dbReference type="Pfam" id="PF03372">
    <property type="entry name" value="Exo_endo_phos"/>
    <property type="match status" value="1"/>
</dbReference>
<evidence type="ECO:0000259" key="2">
    <source>
        <dbReference type="Pfam" id="PF03372"/>
    </source>
</evidence>
<protein>
    <recommendedName>
        <fullName evidence="2">Endonuclease/exonuclease/phosphatase domain-containing protein</fullName>
    </recommendedName>
</protein>
<gene>
    <name evidence="3" type="ORF">GCM10011519_11950</name>
</gene>
<evidence type="ECO:0000313" key="3">
    <source>
        <dbReference type="EMBL" id="GGF39896.1"/>
    </source>
</evidence>
<dbReference type="InterPro" id="IPR005135">
    <property type="entry name" value="Endo/exonuclease/phosphatase"/>
</dbReference>
<feature type="transmembrane region" description="Helical" evidence="1">
    <location>
        <begin position="58"/>
        <end position="78"/>
    </location>
</feature>
<dbReference type="Proteomes" id="UP000649179">
    <property type="component" value="Unassembled WGS sequence"/>
</dbReference>
<keyword evidence="1" id="KW-0472">Membrane</keyword>
<keyword evidence="4" id="KW-1185">Reference proteome</keyword>
<keyword evidence="1" id="KW-1133">Transmembrane helix</keyword>
<dbReference type="GO" id="GO:0003824">
    <property type="term" value="F:catalytic activity"/>
    <property type="evidence" value="ECO:0007669"/>
    <property type="project" value="InterPro"/>
</dbReference>
<feature type="domain" description="Endonuclease/exonuclease/phosphatase" evidence="2">
    <location>
        <begin position="120"/>
        <end position="322"/>
    </location>
</feature>
<name>A0A917BE99_9ACTN</name>
<reference evidence="3" key="2">
    <citation type="submission" date="2020-09" db="EMBL/GenBank/DDBJ databases">
        <authorList>
            <person name="Sun Q."/>
            <person name="Zhou Y."/>
        </authorList>
    </citation>
    <scope>NUCLEOTIDE SEQUENCE</scope>
    <source>
        <strain evidence="3">CGMCC 1.16067</strain>
    </source>
</reference>
<evidence type="ECO:0000313" key="4">
    <source>
        <dbReference type="Proteomes" id="UP000649179"/>
    </source>
</evidence>
<dbReference type="RefSeq" id="WP_188778960.1">
    <property type="nucleotide sequence ID" value="NZ_BMKQ01000001.1"/>
</dbReference>
<proteinExistence type="predicted"/>
<dbReference type="SUPFAM" id="SSF56219">
    <property type="entry name" value="DNase I-like"/>
    <property type="match status" value="1"/>
</dbReference>
<dbReference type="AlphaFoldDB" id="A0A917BE99"/>
<comment type="caution">
    <text evidence="3">The sequence shown here is derived from an EMBL/GenBank/DDBJ whole genome shotgun (WGS) entry which is preliminary data.</text>
</comment>
<sequence length="331" mass="34334">MTASPPSGRERHGGLVLLMAVAFAIGILALVAGLLVAVSTRLDTGDRVPATLASVGTWAWVPLLVAALLLPLAAGLAWGRARPLLGVLTAVAVVGLVVQVVWLAPRFTPDEVGGSGPTVLTANLKYGAGDAGTVVRLVRERQVDLVALEEVTPASLARLRAAGLERLLPHAAGRPSEDADGTMVFSRYALTGATAVPVSLGGVSVSVAAPEPFRFLAVHVSDPLFHPGPWYADLGLLQRTVRASTGPVVVAGDFNTTLDHAPLRRVLERTGLRDGAEQAGSGLRPTWPSDRLVPILTIDHVLTGRGVAVAGTDRVRVPGSDHFGLLARLAA</sequence>